<accession>A0A552U8M6</accession>
<dbReference type="EMBL" id="VJWA01000002">
    <property type="protein sequence ID" value="TRW14570.1"/>
    <property type="molecule type" value="Genomic_DNA"/>
</dbReference>
<feature type="compositionally biased region" description="Basic and acidic residues" evidence="1">
    <location>
        <begin position="26"/>
        <end position="47"/>
    </location>
</feature>
<comment type="caution">
    <text evidence="3">The sequence shown here is derived from an EMBL/GenBank/DDBJ whole genome shotgun (WGS) entry which is preliminary data.</text>
</comment>
<evidence type="ECO:0000256" key="2">
    <source>
        <dbReference type="SAM" id="SignalP"/>
    </source>
</evidence>
<dbReference type="InterPro" id="IPR024572">
    <property type="entry name" value="RcnB"/>
</dbReference>
<feature type="region of interest" description="Disordered" evidence="1">
    <location>
        <begin position="24"/>
        <end position="47"/>
    </location>
</feature>
<organism evidence="3 4">
    <name type="scientific">Glacieibacterium frigidum</name>
    <dbReference type="NCBI Taxonomy" id="2593303"/>
    <lineage>
        <taxon>Bacteria</taxon>
        <taxon>Pseudomonadati</taxon>
        <taxon>Pseudomonadota</taxon>
        <taxon>Alphaproteobacteria</taxon>
        <taxon>Sphingomonadales</taxon>
        <taxon>Sphingosinicellaceae</taxon>
        <taxon>Glacieibacterium</taxon>
    </lineage>
</organism>
<keyword evidence="4" id="KW-1185">Reference proteome</keyword>
<dbReference type="AlphaFoldDB" id="A0A552U8M6"/>
<gene>
    <name evidence="3" type="ORF">FMM06_12800</name>
</gene>
<evidence type="ECO:0008006" key="5">
    <source>
        <dbReference type="Google" id="ProtNLM"/>
    </source>
</evidence>
<dbReference type="RefSeq" id="WP_144237775.1">
    <property type="nucleotide sequence ID" value="NZ_VJWA01000002.1"/>
</dbReference>
<feature type="chain" id="PRO_5022050517" description="Integral membrane protein" evidence="2">
    <location>
        <begin position="21"/>
        <end position="130"/>
    </location>
</feature>
<dbReference type="Pfam" id="PF11776">
    <property type="entry name" value="RcnB"/>
    <property type="match status" value="1"/>
</dbReference>
<evidence type="ECO:0000313" key="4">
    <source>
        <dbReference type="Proteomes" id="UP000317894"/>
    </source>
</evidence>
<dbReference type="OrthoDB" id="9808839at2"/>
<sequence>MKSIIIAALAATVAASPVLAAPHNDYNGRGKIERNHRDNDRGNNFRGNDKRKVVIKQVYRAPQAQYRTNWRKGERFESRYARNYQVIGNYRTYRLAAPPRGYRWVRANNDAVLVGITSGIIASVIANQIR</sequence>
<dbReference type="Proteomes" id="UP000317894">
    <property type="component" value="Unassembled WGS sequence"/>
</dbReference>
<name>A0A552U8M6_9SPHN</name>
<reference evidence="3 4" key="1">
    <citation type="submission" date="2019-07" db="EMBL/GenBank/DDBJ databases">
        <title>Novel species isolated from glacier.</title>
        <authorList>
            <person name="Liu Q."/>
            <person name="Xin Y.-H."/>
        </authorList>
    </citation>
    <scope>NUCLEOTIDE SEQUENCE [LARGE SCALE GENOMIC DNA]</scope>
    <source>
        <strain evidence="3 4">LB1R16</strain>
    </source>
</reference>
<evidence type="ECO:0000313" key="3">
    <source>
        <dbReference type="EMBL" id="TRW14570.1"/>
    </source>
</evidence>
<protein>
    <recommendedName>
        <fullName evidence="5">Integral membrane protein</fullName>
    </recommendedName>
</protein>
<feature type="signal peptide" evidence="2">
    <location>
        <begin position="1"/>
        <end position="20"/>
    </location>
</feature>
<proteinExistence type="predicted"/>
<dbReference type="Gene3D" id="3.10.450.160">
    <property type="entry name" value="inner membrane protein cigr"/>
    <property type="match status" value="1"/>
</dbReference>
<evidence type="ECO:0000256" key="1">
    <source>
        <dbReference type="SAM" id="MobiDB-lite"/>
    </source>
</evidence>
<keyword evidence="2" id="KW-0732">Signal</keyword>